<keyword evidence="4" id="KW-1185">Reference proteome</keyword>
<dbReference type="InterPro" id="IPR008271">
    <property type="entry name" value="Ser/Thr_kinase_AS"/>
</dbReference>
<dbReference type="SUPFAM" id="SSF56112">
    <property type="entry name" value="Protein kinase-like (PK-like)"/>
    <property type="match status" value="1"/>
</dbReference>
<evidence type="ECO:0000313" key="3">
    <source>
        <dbReference type="EMBL" id="EGR28201.1"/>
    </source>
</evidence>
<dbReference type="InterPro" id="IPR000719">
    <property type="entry name" value="Prot_kinase_dom"/>
</dbReference>
<dbReference type="eggNOG" id="KOG0032">
    <property type="taxonomic scope" value="Eukaryota"/>
</dbReference>
<dbReference type="PROSITE" id="PS50011">
    <property type="entry name" value="PROTEIN_KINASE_DOM"/>
    <property type="match status" value="1"/>
</dbReference>
<evidence type="ECO:0000256" key="1">
    <source>
        <dbReference type="SAM" id="Phobius"/>
    </source>
</evidence>
<feature type="transmembrane region" description="Helical" evidence="1">
    <location>
        <begin position="171"/>
        <end position="191"/>
    </location>
</feature>
<dbReference type="Pfam" id="PF00069">
    <property type="entry name" value="Pkinase"/>
    <property type="match status" value="1"/>
</dbReference>
<keyword evidence="1" id="KW-0472">Membrane</keyword>
<dbReference type="InParanoid" id="G0R2S9"/>
<organism evidence="3 4">
    <name type="scientific">Ichthyophthirius multifiliis</name>
    <name type="common">White spot disease agent</name>
    <name type="synonym">Ich</name>
    <dbReference type="NCBI Taxonomy" id="5932"/>
    <lineage>
        <taxon>Eukaryota</taxon>
        <taxon>Sar</taxon>
        <taxon>Alveolata</taxon>
        <taxon>Ciliophora</taxon>
        <taxon>Intramacronucleata</taxon>
        <taxon>Oligohymenophorea</taxon>
        <taxon>Hymenostomatida</taxon>
        <taxon>Ophryoglenina</taxon>
        <taxon>Ichthyophthirius</taxon>
    </lineage>
</organism>
<dbReference type="Gene3D" id="1.10.510.10">
    <property type="entry name" value="Transferase(Phosphotransferase) domain 1"/>
    <property type="match status" value="1"/>
</dbReference>
<proteinExistence type="predicted"/>
<reference evidence="3 4" key="1">
    <citation type="submission" date="2011-07" db="EMBL/GenBank/DDBJ databases">
        <authorList>
            <person name="Coyne R."/>
            <person name="Brami D."/>
            <person name="Johnson J."/>
            <person name="Hostetler J."/>
            <person name="Hannick L."/>
            <person name="Clark T."/>
            <person name="Cassidy-Hanley D."/>
            <person name="Inman J."/>
        </authorList>
    </citation>
    <scope>NUCLEOTIDE SEQUENCE [LARGE SCALE GENOMIC DNA]</scope>
    <source>
        <strain evidence="3 4">G5</strain>
    </source>
</reference>
<dbReference type="GO" id="GO:0005634">
    <property type="term" value="C:nucleus"/>
    <property type="evidence" value="ECO:0007669"/>
    <property type="project" value="TreeGrafter"/>
</dbReference>
<dbReference type="PROSITE" id="PS00108">
    <property type="entry name" value="PROTEIN_KINASE_ST"/>
    <property type="match status" value="1"/>
</dbReference>
<dbReference type="AlphaFoldDB" id="G0R2S9"/>
<keyword evidence="1" id="KW-1133">Transmembrane helix</keyword>
<evidence type="ECO:0000313" key="4">
    <source>
        <dbReference type="Proteomes" id="UP000008983"/>
    </source>
</evidence>
<keyword evidence="1" id="KW-0812">Transmembrane</keyword>
<dbReference type="GO" id="GO:0005524">
    <property type="term" value="F:ATP binding"/>
    <property type="evidence" value="ECO:0007669"/>
    <property type="project" value="InterPro"/>
</dbReference>
<sequence>MEAKGVESFFNEVNIMKQINHQHLLKLYEVWENSHSFFYVMELANAGSLQNRISQAKKQKNDKIYNNQTSILNEQEIQTSMKQLLQALVYLQEKNIIHRDIKPDNILFKKIVNKQKNTEQLSALFVDFGLSTKSNLKEYLYYKCGTPGYISPEIIQQKSGNKEAQSTQSDMFQLGVVLYNMYILLVFYIYLFQLQGQLQNLYLSLQMQNNFYNQIKNVQQIQKAKIFQNIVNMVKKKNQIKTKIKVKSI</sequence>
<gene>
    <name evidence="3" type="ORF">IMG5_181300</name>
</gene>
<evidence type="ECO:0000259" key="2">
    <source>
        <dbReference type="PROSITE" id="PS50011"/>
    </source>
</evidence>
<dbReference type="PANTHER" id="PTHR44167">
    <property type="entry name" value="OVARIAN-SPECIFIC SERINE/THREONINE-PROTEIN KINASE LOK-RELATED"/>
    <property type="match status" value="1"/>
</dbReference>
<dbReference type="EMBL" id="GL984282">
    <property type="protein sequence ID" value="EGR28201.1"/>
    <property type="molecule type" value="Genomic_DNA"/>
</dbReference>
<protein>
    <recommendedName>
        <fullName evidence="2">Protein kinase domain-containing protein</fullName>
    </recommendedName>
</protein>
<dbReference type="GO" id="GO:0005737">
    <property type="term" value="C:cytoplasm"/>
    <property type="evidence" value="ECO:0007669"/>
    <property type="project" value="TreeGrafter"/>
</dbReference>
<name>G0R2S9_ICHMU</name>
<dbReference type="OrthoDB" id="40902at2759"/>
<accession>G0R2S9</accession>
<feature type="domain" description="Protein kinase" evidence="2">
    <location>
        <begin position="1"/>
        <end position="249"/>
    </location>
</feature>
<dbReference type="InterPro" id="IPR011009">
    <property type="entry name" value="Kinase-like_dom_sf"/>
</dbReference>
<dbReference type="GeneID" id="14904297"/>
<dbReference type="RefSeq" id="XP_004027546.1">
    <property type="nucleotide sequence ID" value="XM_004027497.1"/>
</dbReference>
<dbReference type="GO" id="GO:0044773">
    <property type="term" value="P:mitotic DNA damage checkpoint signaling"/>
    <property type="evidence" value="ECO:0007669"/>
    <property type="project" value="TreeGrafter"/>
</dbReference>
<dbReference type="PANTHER" id="PTHR44167:SF18">
    <property type="entry name" value="PROTEIN KINASE DOMAIN-CONTAINING PROTEIN"/>
    <property type="match status" value="1"/>
</dbReference>
<dbReference type="SMART" id="SM00220">
    <property type="entry name" value="S_TKc"/>
    <property type="match status" value="1"/>
</dbReference>
<dbReference type="Proteomes" id="UP000008983">
    <property type="component" value="Unassembled WGS sequence"/>
</dbReference>
<dbReference type="STRING" id="857967.G0R2S9"/>
<dbReference type="GO" id="GO:0004674">
    <property type="term" value="F:protein serine/threonine kinase activity"/>
    <property type="evidence" value="ECO:0007669"/>
    <property type="project" value="TreeGrafter"/>
</dbReference>